<keyword evidence="2" id="KW-0479">Metal-binding</keyword>
<reference evidence="5 6" key="1">
    <citation type="journal article" date="2019" name="Nat. Plants">
        <title>Stout camphor tree genome fills gaps in understanding of flowering plant genome evolution.</title>
        <authorList>
            <person name="Chaw S.M."/>
            <person name="Liu Y.C."/>
            <person name="Wu Y.W."/>
            <person name="Wang H.Y."/>
            <person name="Lin C.I."/>
            <person name="Wu C.S."/>
            <person name="Ke H.M."/>
            <person name="Chang L.Y."/>
            <person name="Hsu C.Y."/>
            <person name="Yang H.T."/>
            <person name="Sudianto E."/>
            <person name="Hsu M.H."/>
            <person name="Wu K.P."/>
            <person name="Wang L.N."/>
            <person name="Leebens-Mack J.H."/>
            <person name="Tsai I.J."/>
        </authorList>
    </citation>
    <scope>NUCLEOTIDE SEQUENCE [LARGE SCALE GENOMIC DNA]</scope>
    <source>
        <strain evidence="6">cv. Chaw 1501</strain>
        <tissue evidence="5">Young leaves</tissue>
    </source>
</reference>
<dbReference type="InterPro" id="IPR000571">
    <property type="entry name" value="Znf_CCCH"/>
</dbReference>
<dbReference type="EMBL" id="QPKB01000005">
    <property type="protein sequence ID" value="RWR85927.1"/>
    <property type="molecule type" value="Genomic_DNA"/>
</dbReference>
<comment type="caution">
    <text evidence="5">The sequence shown here is derived from an EMBL/GenBank/DDBJ whole genome shotgun (WGS) entry which is preliminary data.</text>
</comment>
<evidence type="ECO:0000313" key="6">
    <source>
        <dbReference type="Proteomes" id="UP000283530"/>
    </source>
</evidence>
<dbReference type="GO" id="GO:0003677">
    <property type="term" value="F:DNA binding"/>
    <property type="evidence" value="ECO:0007669"/>
    <property type="project" value="UniProtKB-KW"/>
</dbReference>
<organism evidence="5 6">
    <name type="scientific">Cinnamomum micranthum f. kanehirae</name>
    <dbReference type="NCBI Taxonomy" id="337451"/>
    <lineage>
        <taxon>Eukaryota</taxon>
        <taxon>Viridiplantae</taxon>
        <taxon>Streptophyta</taxon>
        <taxon>Embryophyta</taxon>
        <taxon>Tracheophyta</taxon>
        <taxon>Spermatophyta</taxon>
        <taxon>Magnoliopsida</taxon>
        <taxon>Magnoliidae</taxon>
        <taxon>Laurales</taxon>
        <taxon>Lauraceae</taxon>
        <taxon>Cinnamomum</taxon>
    </lineage>
</organism>
<keyword evidence="1" id="KW-0238">DNA-binding</keyword>
<protein>
    <submittedName>
        <fullName evidence="5">Zinc finger CCCH domain-containing protein 6 isoform X1</fullName>
    </submittedName>
</protein>
<feature type="compositionally biased region" description="Low complexity" evidence="3">
    <location>
        <begin position="185"/>
        <end position="197"/>
    </location>
</feature>
<keyword evidence="6" id="KW-1185">Reference proteome</keyword>
<dbReference type="PANTHER" id="PTHR33400:SF2">
    <property type="entry name" value="ZINC FINGER CCCH DOMAIN-CONTAINING PROTEIN 6"/>
    <property type="match status" value="1"/>
</dbReference>
<feature type="domain" description="C3H1-type" evidence="4">
    <location>
        <begin position="412"/>
        <end position="440"/>
    </location>
</feature>
<dbReference type="PROSITE" id="PS50103">
    <property type="entry name" value="ZF_C3H1"/>
    <property type="match status" value="1"/>
</dbReference>
<dbReference type="PANTHER" id="PTHR33400">
    <property type="entry name" value="ZINC FINGER CCCH DOMAIN-CONTAINING PROTEIN 6-RELATED"/>
    <property type="match status" value="1"/>
</dbReference>
<evidence type="ECO:0000313" key="5">
    <source>
        <dbReference type="EMBL" id="RWR85927.1"/>
    </source>
</evidence>
<sequence>MAKSHRSSKRVSWAPDVNLCQVRLFLSEDAPSQSGFGIQDHLQAKTSWLLHSSGMGSDDQPPPGFEGPIPALPQIVLVKWKCPPRLMLNPDWQVVAGEESKEAELQIQRELRVLEAVYPRLSAIPPSPSDSSELHLYHHDDSQTPLIPITPIEDDDAADSLDSVSPIRTLANSQSQCLPKSLTASGTVHLSTSSSSEVKSRGNEPNIPTSNPNERPAIGAIPGVEPDVVAAASAAFTAIMRSNEEGSLIDRDLLIKILSNPKLLEQLVLDHGMPANQQFAPKPSSTCITASLPMPLHANTMGSEAPLSIPLSGQFNPRANTTLPTLNPPIPPIPNLRLAPSAVQNQIASTVPMKTPPVKDINYYKSLIQQHGGERNEAQDQTLVRFSNHHNQNPFGANPEPIESSKPRELKLKIQKPCVYFNSPTGCRHGANCMFQHDVSYQKRIGGMPEVQGGAKRMKLERELTGRS</sequence>
<dbReference type="STRING" id="337451.A0A443P592"/>
<keyword evidence="2" id="KW-0862">Zinc</keyword>
<gene>
    <name evidence="5" type="ORF">CKAN_01480500</name>
</gene>
<evidence type="ECO:0000256" key="1">
    <source>
        <dbReference type="ARBA" id="ARBA00023125"/>
    </source>
</evidence>
<keyword evidence="2" id="KW-0863">Zinc-finger</keyword>
<evidence type="ECO:0000259" key="4">
    <source>
        <dbReference type="PROSITE" id="PS50103"/>
    </source>
</evidence>
<evidence type="ECO:0000256" key="2">
    <source>
        <dbReference type="PROSITE-ProRule" id="PRU00723"/>
    </source>
</evidence>
<dbReference type="GO" id="GO:0008270">
    <property type="term" value="F:zinc ion binding"/>
    <property type="evidence" value="ECO:0007669"/>
    <property type="project" value="UniProtKB-KW"/>
</dbReference>
<proteinExistence type="predicted"/>
<name>A0A443P592_9MAGN</name>
<feature type="region of interest" description="Disordered" evidence="3">
    <location>
        <begin position="182"/>
        <end position="214"/>
    </location>
</feature>
<dbReference type="AlphaFoldDB" id="A0A443P592"/>
<evidence type="ECO:0000256" key="3">
    <source>
        <dbReference type="SAM" id="MobiDB-lite"/>
    </source>
</evidence>
<accession>A0A443P592</accession>
<dbReference type="OrthoDB" id="1928519at2759"/>
<feature type="zinc finger region" description="C3H1-type" evidence="2">
    <location>
        <begin position="412"/>
        <end position="440"/>
    </location>
</feature>
<dbReference type="Proteomes" id="UP000283530">
    <property type="component" value="Unassembled WGS sequence"/>
</dbReference>